<sequence length="273" mass="29516">MSKTVFAAIQMASSPNVSANLIEAGRLIEKAASAGAALIVLPENFAIMGQSETDKLAVAETDGSGPIQDFLAKTAERLKVWLVGGTMPIRAGNDKVRAACLVYNDKGNRAGRYDKIHLFDVNVPGTEEKYHESNTIDAGSEALVLDTPFGRLGLSICYDLRFPELFRQMAEVGMDILVVPSAFTAQTGAAHWETLVRARSIENLCYTIAANQGGFHVNGRETFGHSMIVDPWGQVLGVLPQGAGAVTAEFDPDRLQKVRAAFPALTHRKLRCR</sequence>
<proteinExistence type="inferred from homology"/>
<dbReference type="CDD" id="cd07572">
    <property type="entry name" value="nit"/>
    <property type="match status" value="1"/>
</dbReference>
<dbReference type="GO" id="GO:0016811">
    <property type="term" value="F:hydrolase activity, acting on carbon-nitrogen (but not peptide) bonds, in linear amides"/>
    <property type="evidence" value="ECO:0007669"/>
    <property type="project" value="InterPro"/>
</dbReference>
<dbReference type="PANTHER" id="PTHR23088:SF27">
    <property type="entry name" value="DEAMINATED GLUTATHIONE AMIDASE"/>
    <property type="match status" value="1"/>
</dbReference>
<dbReference type="InterPro" id="IPR003010">
    <property type="entry name" value="C-N_Hydrolase"/>
</dbReference>
<dbReference type="Proteomes" id="UP000266313">
    <property type="component" value="Chromosome"/>
</dbReference>
<comment type="similarity">
    <text evidence="1">Belongs to the carbon-nitrogen hydrolase superfamily. NIT1/NIT2 family.</text>
</comment>
<protein>
    <submittedName>
        <fullName evidence="4">Carbon-nitrogen family hydrolase</fullName>
    </submittedName>
</protein>
<dbReference type="InterPro" id="IPR001110">
    <property type="entry name" value="UPF0012_CS"/>
</dbReference>
<dbReference type="PANTHER" id="PTHR23088">
    <property type="entry name" value="NITRILASE-RELATED"/>
    <property type="match status" value="1"/>
</dbReference>
<dbReference type="InterPro" id="IPR036526">
    <property type="entry name" value="C-N_Hydrolase_sf"/>
</dbReference>
<dbReference type="InterPro" id="IPR045254">
    <property type="entry name" value="Nit1/2_C-N_Hydrolase"/>
</dbReference>
<dbReference type="EMBL" id="AP017928">
    <property type="protein sequence ID" value="BBA36901.1"/>
    <property type="molecule type" value="Genomic_DNA"/>
</dbReference>
<gene>
    <name evidence="4" type="ORF">sS8_4978</name>
</gene>
<keyword evidence="5" id="KW-1185">Reference proteome</keyword>
<evidence type="ECO:0000256" key="1">
    <source>
        <dbReference type="ARBA" id="ARBA00010613"/>
    </source>
</evidence>
<dbReference type="SUPFAM" id="SSF56317">
    <property type="entry name" value="Carbon-nitrogen hydrolase"/>
    <property type="match status" value="1"/>
</dbReference>
<reference evidence="4 5" key="1">
    <citation type="submission" date="2016-12" db="EMBL/GenBank/DDBJ databases">
        <title>Genome sequencing of Methylocaldum marinum.</title>
        <authorList>
            <person name="Takeuchi M."/>
            <person name="Kamagata Y."/>
            <person name="Hiraoka S."/>
            <person name="Oshima K."/>
            <person name="Hattori M."/>
            <person name="Iwasaki W."/>
        </authorList>
    </citation>
    <scope>NUCLEOTIDE SEQUENCE [LARGE SCALE GENOMIC DNA]</scope>
    <source>
        <strain evidence="4 5">S8</strain>
    </source>
</reference>
<dbReference type="KEGG" id="mmai:sS8_4978"/>
<dbReference type="Pfam" id="PF00795">
    <property type="entry name" value="CN_hydrolase"/>
    <property type="match status" value="1"/>
</dbReference>
<dbReference type="AlphaFoldDB" id="A0A250L0W9"/>
<accession>A0A250L0W9</accession>
<dbReference type="PROSITE" id="PS01227">
    <property type="entry name" value="UPF0012"/>
    <property type="match status" value="1"/>
</dbReference>
<dbReference type="Gene3D" id="3.60.110.10">
    <property type="entry name" value="Carbon-nitrogen hydrolase"/>
    <property type="match status" value="1"/>
</dbReference>
<evidence type="ECO:0000256" key="2">
    <source>
        <dbReference type="ARBA" id="ARBA00022801"/>
    </source>
</evidence>
<organism evidence="4 5">
    <name type="scientific">Methylocaldum marinum</name>
    <dbReference type="NCBI Taxonomy" id="1432792"/>
    <lineage>
        <taxon>Bacteria</taxon>
        <taxon>Pseudomonadati</taxon>
        <taxon>Pseudomonadota</taxon>
        <taxon>Gammaproteobacteria</taxon>
        <taxon>Methylococcales</taxon>
        <taxon>Methylococcaceae</taxon>
        <taxon>Methylocaldum</taxon>
    </lineage>
</organism>
<dbReference type="OrthoDB" id="9811121at2"/>
<dbReference type="PROSITE" id="PS50263">
    <property type="entry name" value="CN_HYDROLASE"/>
    <property type="match status" value="1"/>
</dbReference>
<evidence type="ECO:0000313" key="5">
    <source>
        <dbReference type="Proteomes" id="UP000266313"/>
    </source>
</evidence>
<name>A0A250L0W9_9GAMM</name>
<evidence type="ECO:0000313" key="4">
    <source>
        <dbReference type="EMBL" id="BBA36901.1"/>
    </source>
</evidence>
<dbReference type="RefSeq" id="WP_119632006.1">
    <property type="nucleotide sequence ID" value="NZ_AP017928.1"/>
</dbReference>
<feature type="domain" description="CN hydrolase" evidence="3">
    <location>
        <begin position="4"/>
        <end position="252"/>
    </location>
</feature>
<evidence type="ECO:0000259" key="3">
    <source>
        <dbReference type="PROSITE" id="PS50263"/>
    </source>
</evidence>
<keyword evidence="2 4" id="KW-0378">Hydrolase</keyword>